<proteinExistence type="predicted"/>
<gene>
    <name evidence="3" type="ORF">IX84_16315</name>
</gene>
<evidence type="ECO:0000256" key="1">
    <source>
        <dbReference type="SAM" id="SignalP"/>
    </source>
</evidence>
<evidence type="ECO:0000259" key="2">
    <source>
        <dbReference type="Pfam" id="PF13568"/>
    </source>
</evidence>
<evidence type="ECO:0000313" key="4">
    <source>
        <dbReference type="Proteomes" id="UP000029736"/>
    </source>
</evidence>
<feature type="domain" description="Outer membrane protein beta-barrel" evidence="2">
    <location>
        <begin position="25"/>
        <end position="182"/>
    </location>
</feature>
<feature type="chain" id="PRO_5001947662" description="Outer membrane protein beta-barrel domain-containing protein" evidence="1">
    <location>
        <begin position="20"/>
        <end position="223"/>
    </location>
</feature>
<dbReference type="STRING" id="1524460.IX84_16315"/>
<dbReference type="AlphaFoldDB" id="A0A098S5Y8"/>
<reference evidence="3 4" key="1">
    <citation type="journal article" date="2014" name="Int. J. Syst. Evol. Microbiol.">
        <title>Phaeodactylibacter xiamenensis gen. nov., sp. nov., a member of the family Saprospiraceae isolated from the marine alga Phaeodactylum tricornutum.</title>
        <authorList>
            <person name="Chen Z.Jr."/>
            <person name="Lei X."/>
            <person name="Lai Q."/>
            <person name="Li Y."/>
            <person name="Zhang B."/>
            <person name="Zhang J."/>
            <person name="Zhang H."/>
            <person name="Yang L."/>
            <person name="Zheng W."/>
            <person name="Tian Y."/>
            <person name="Yu Z."/>
            <person name="Xu H.Jr."/>
            <person name="Zheng T."/>
        </authorList>
    </citation>
    <scope>NUCLEOTIDE SEQUENCE [LARGE SCALE GENOMIC DNA]</scope>
    <source>
        <strain evidence="3 4">KD52</strain>
    </source>
</reference>
<comment type="caution">
    <text evidence="3">The sequence shown here is derived from an EMBL/GenBank/DDBJ whole genome shotgun (WGS) entry which is preliminary data.</text>
</comment>
<dbReference type="EMBL" id="JPOS01000038">
    <property type="protein sequence ID" value="KGE87213.1"/>
    <property type="molecule type" value="Genomic_DNA"/>
</dbReference>
<keyword evidence="4" id="KW-1185">Reference proteome</keyword>
<dbReference type="RefSeq" id="WP_044222720.1">
    <property type="nucleotide sequence ID" value="NZ_JBKAGJ010000021.1"/>
</dbReference>
<keyword evidence="1" id="KW-0732">Signal</keyword>
<dbReference type="InterPro" id="IPR025665">
    <property type="entry name" value="Beta-barrel_OMP_2"/>
</dbReference>
<feature type="signal peptide" evidence="1">
    <location>
        <begin position="1"/>
        <end position="19"/>
    </location>
</feature>
<sequence>MRPLILTALLLTAATSLSAQLRPKISFSAGGNISTVRWYNQFEFLGQTMPSNEGNLAVPGFQAGLSVELPFSSTFGVLMAPAFSRRGFRNDEDILGVDSGVRLDYFDIPILVRFYPVNSFYIEAGAAVSFMLKAESLLEGEPFGNEEIMGRLYEDTDLAAVLGLGYDFNDRFTVNLRAFHGLLTTLDAEFTDGNGDPIVFEGARPKLLNQSLQLSVQYAILNP</sequence>
<accession>A0A098S5Y8</accession>
<protein>
    <recommendedName>
        <fullName evidence="2">Outer membrane protein beta-barrel domain-containing protein</fullName>
    </recommendedName>
</protein>
<dbReference type="Pfam" id="PF13568">
    <property type="entry name" value="OMP_b-brl_2"/>
    <property type="match status" value="1"/>
</dbReference>
<name>A0A098S5Y8_9BACT</name>
<organism evidence="3 4">
    <name type="scientific">Phaeodactylibacter xiamenensis</name>
    <dbReference type="NCBI Taxonomy" id="1524460"/>
    <lineage>
        <taxon>Bacteria</taxon>
        <taxon>Pseudomonadati</taxon>
        <taxon>Bacteroidota</taxon>
        <taxon>Saprospiria</taxon>
        <taxon>Saprospirales</taxon>
        <taxon>Haliscomenobacteraceae</taxon>
        <taxon>Phaeodactylibacter</taxon>
    </lineage>
</organism>
<dbReference type="OrthoDB" id="947434at2"/>
<dbReference type="Proteomes" id="UP000029736">
    <property type="component" value="Unassembled WGS sequence"/>
</dbReference>
<evidence type="ECO:0000313" key="3">
    <source>
        <dbReference type="EMBL" id="KGE87213.1"/>
    </source>
</evidence>